<dbReference type="AlphaFoldDB" id="L7UNG3"/>
<dbReference type="InterPro" id="IPR011006">
    <property type="entry name" value="CheY-like_superfamily"/>
</dbReference>
<keyword evidence="2" id="KW-1185">Reference proteome</keyword>
<name>L7UNG3_MYXSD</name>
<gene>
    <name evidence="1" type="ordered locus">MYSTI_06721</name>
</gene>
<dbReference type="Gene3D" id="3.40.50.2300">
    <property type="match status" value="1"/>
</dbReference>
<dbReference type="EMBL" id="CP004025">
    <property type="protein sequence ID" value="AGC47994.1"/>
    <property type="molecule type" value="Genomic_DNA"/>
</dbReference>
<organism evidence="1 2">
    <name type="scientific">Myxococcus stipitatus (strain DSM 14675 / JCM 12634 / Mx s8)</name>
    <dbReference type="NCBI Taxonomy" id="1278073"/>
    <lineage>
        <taxon>Bacteria</taxon>
        <taxon>Pseudomonadati</taxon>
        <taxon>Myxococcota</taxon>
        <taxon>Myxococcia</taxon>
        <taxon>Myxococcales</taxon>
        <taxon>Cystobacterineae</taxon>
        <taxon>Myxococcaceae</taxon>
        <taxon>Myxococcus</taxon>
    </lineage>
</organism>
<reference evidence="1 2" key="1">
    <citation type="journal article" date="2013" name="Genome Announc.">
        <title>Complete genome sequence of Myxococcus stipitatus strain DSM 14675, a fruiting myxobacterium.</title>
        <authorList>
            <person name="Huntley S."/>
            <person name="Kneip S."/>
            <person name="Treuner-Lange A."/>
            <person name="Sogaard-Andersen L."/>
        </authorList>
    </citation>
    <scope>NUCLEOTIDE SEQUENCE [LARGE SCALE GENOMIC DNA]</scope>
    <source>
        <strain evidence="2">DSM 14675 / JCM 12634 / Mx s8</strain>
    </source>
</reference>
<dbReference type="SUPFAM" id="SSF52172">
    <property type="entry name" value="CheY-like"/>
    <property type="match status" value="1"/>
</dbReference>
<sequence>MRYPLRGGVPAMIAKPSLTFLFVDEDPRALAALRRLSRDLPGGKRFAQGMTEALALVRQEAPRVVVSGDLLPDGAGLELLEQVRAHHPCTACALHAVSPPTRPCLRGITWVDRAASPSQVHAQLRALGSGSC</sequence>
<dbReference type="STRING" id="1278073.MYSTI_06721"/>
<evidence type="ECO:0000313" key="2">
    <source>
        <dbReference type="Proteomes" id="UP000011131"/>
    </source>
</evidence>
<evidence type="ECO:0000313" key="1">
    <source>
        <dbReference type="EMBL" id="AGC47994.1"/>
    </source>
</evidence>
<proteinExistence type="predicted"/>
<dbReference type="HOGENOM" id="CLU_146018_0_0_7"/>
<evidence type="ECO:0008006" key="3">
    <source>
        <dbReference type="Google" id="ProtNLM"/>
    </source>
</evidence>
<dbReference type="Proteomes" id="UP000011131">
    <property type="component" value="Chromosome"/>
</dbReference>
<dbReference type="eggNOG" id="COG4565">
    <property type="taxonomic scope" value="Bacteria"/>
</dbReference>
<dbReference type="KEGG" id="msd:MYSTI_06721"/>
<accession>L7UNG3</accession>
<protein>
    <recommendedName>
        <fullName evidence="3">Response regulator</fullName>
    </recommendedName>
</protein>
<dbReference type="PATRIC" id="fig|1278073.3.peg.6824"/>